<dbReference type="GO" id="GO:0016491">
    <property type="term" value="F:oxidoreductase activity"/>
    <property type="evidence" value="ECO:0007669"/>
    <property type="project" value="InterPro"/>
</dbReference>
<evidence type="ECO:0000313" key="4">
    <source>
        <dbReference type="Proteomes" id="UP000574067"/>
    </source>
</evidence>
<keyword evidence="4" id="KW-1185">Reference proteome</keyword>
<evidence type="ECO:0000256" key="1">
    <source>
        <dbReference type="SAM" id="Phobius"/>
    </source>
</evidence>
<dbReference type="InterPro" id="IPR029479">
    <property type="entry name" value="Nitroreductase"/>
</dbReference>
<dbReference type="SUPFAM" id="SSF55469">
    <property type="entry name" value="FMN-dependent nitroreductase-like"/>
    <property type="match status" value="1"/>
</dbReference>
<comment type="caution">
    <text evidence="3">The sequence shown here is derived from an EMBL/GenBank/DDBJ whole genome shotgun (WGS) entry which is preliminary data.</text>
</comment>
<dbReference type="EMBL" id="JABBFW010000028">
    <property type="protein sequence ID" value="NML18210.1"/>
    <property type="molecule type" value="Genomic_DNA"/>
</dbReference>
<feature type="transmembrane region" description="Helical" evidence="1">
    <location>
        <begin position="13"/>
        <end position="30"/>
    </location>
</feature>
<evidence type="ECO:0000259" key="2">
    <source>
        <dbReference type="Pfam" id="PF00881"/>
    </source>
</evidence>
<reference evidence="3 4" key="1">
    <citation type="submission" date="2020-04" db="EMBL/GenBank/DDBJ databases">
        <title>Azohydromonas sp. isolated from soil.</title>
        <authorList>
            <person name="Dahal R.H."/>
        </authorList>
    </citation>
    <scope>NUCLEOTIDE SEQUENCE [LARGE SCALE GENOMIC DNA]</scope>
    <source>
        <strain evidence="3 4">G-1-1-14</strain>
    </source>
</reference>
<organism evidence="3 4">
    <name type="scientific">Azohydromonas caseinilytica</name>
    <dbReference type="NCBI Taxonomy" id="2728836"/>
    <lineage>
        <taxon>Bacteria</taxon>
        <taxon>Pseudomonadati</taxon>
        <taxon>Pseudomonadota</taxon>
        <taxon>Betaproteobacteria</taxon>
        <taxon>Burkholderiales</taxon>
        <taxon>Sphaerotilaceae</taxon>
        <taxon>Azohydromonas</taxon>
    </lineage>
</organism>
<proteinExistence type="predicted"/>
<gene>
    <name evidence="3" type="ORF">HHL10_24895</name>
</gene>
<dbReference type="Pfam" id="PF00881">
    <property type="entry name" value="Nitroreductase"/>
    <property type="match status" value="1"/>
</dbReference>
<dbReference type="AlphaFoldDB" id="A0A848FJ28"/>
<dbReference type="InterPro" id="IPR000415">
    <property type="entry name" value="Nitroreductase-like"/>
</dbReference>
<sequence>MAGADAGFIAQNVYLYCAAAGLGTVVRGLVDRRTLAARLGLGPTQRITLAQTVGLPAR</sequence>
<name>A0A848FJ28_9BURK</name>
<keyword evidence="1" id="KW-0472">Membrane</keyword>
<keyword evidence="1" id="KW-1133">Transmembrane helix</keyword>
<evidence type="ECO:0000313" key="3">
    <source>
        <dbReference type="EMBL" id="NML18210.1"/>
    </source>
</evidence>
<keyword evidence="1" id="KW-0812">Transmembrane</keyword>
<feature type="domain" description="Nitroreductase" evidence="2">
    <location>
        <begin position="4"/>
        <end position="54"/>
    </location>
</feature>
<dbReference type="Proteomes" id="UP000574067">
    <property type="component" value="Unassembled WGS sequence"/>
</dbReference>
<dbReference type="Gene3D" id="3.40.109.10">
    <property type="entry name" value="NADH Oxidase"/>
    <property type="match status" value="1"/>
</dbReference>
<protein>
    <recommendedName>
        <fullName evidence="2">Nitroreductase domain-containing protein</fullName>
    </recommendedName>
</protein>
<accession>A0A848FJ28</accession>